<reference evidence="2" key="1">
    <citation type="submission" date="2013-12" db="EMBL/GenBank/DDBJ databases">
        <title>The Genome Sequence of Aphanomyces invadans NJM9701.</title>
        <authorList>
            <consortium name="The Broad Institute Genomics Platform"/>
            <person name="Russ C."/>
            <person name="Tyler B."/>
            <person name="van West P."/>
            <person name="Dieguez-Uribeondo J."/>
            <person name="Young S.K."/>
            <person name="Zeng Q."/>
            <person name="Gargeya S."/>
            <person name="Fitzgerald M."/>
            <person name="Abouelleil A."/>
            <person name="Alvarado L."/>
            <person name="Chapman S.B."/>
            <person name="Gainer-Dewar J."/>
            <person name="Goldberg J."/>
            <person name="Griggs A."/>
            <person name="Gujja S."/>
            <person name="Hansen M."/>
            <person name="Howarth C."/>
            <person name="Imamovic A."/>
            <person name="Ireland A."/>
            <person name="Larimer J."/>
            <person name="McCowan C."/>
            <person name="Murphy C."/>
            <person name="Pearson M."/>
            <person name="Poon T.W."/>
            <person name="Priest M."/>
            <person name="Roberts A."/>
            <person name="Saif S."/>
            <person name="Shea T."/>
            <person name="Sykes S."/>
            <person name="Wortman J."/>
            <person name="Nusbaum C."/>
            <person name="Birren B."/>
        </authorList>
    </citation>
    <scope>NUCLEOTIDE SEQUENCE [LARGE SCALE GENOMIC DNA]</scope>
    <source>
        <strain evidence="2">NJM9701</strain>
    </source>
</reference>
<dbReference type="GeneID" id="20086688"/>
<accession>A0A024TTD7</accession>
<protein>
    <recommendedName>
        <fullName evidence="3">Transmembrane protein</fullName>
    </recommendedName>
</protein>
<dbReference type="VEuPathDB" id="FungiDB:H310_09638"/>
<dbReference type="RefSeq" id="XP_008873992.1">
    <property type="nucleotide sequence ID" value="XM_008875770.1"/>
</dbReference>
<keyword evidence="1" id="KW-0472">Membrane</keyword>
<dbReference type="AlphaFoldDB" id="A0A024TTD7"/>
<sequence length="112" mass="12946">MMDVGTKALVVHSSAVDLMEASMHVEAVVYVLLGAGLMSVYVYFVTRVDKVMRRKRFTDRMKSYAQVLRDDRRLRMERVHRMQAILEDEHGEDDSDDDRIDVDADVVRLVLS</sequence>
<proteinExistence type="predicted"/>
<feature type="transmembrane region" description="Helical" evidence="1">
    <location>
        <begin position="27"/>
        <end position="46"/>
    </location>
</feature>
<evidence type="ECO:0000256" key="1">
    <source>
        <dbReference type="SAM" id="Phobius"/>
    </source>
</evidence>
<keyword evidence="1" id="KW-0812">Transmembrane</keyword>
<keyword evidence="1" id="KW-1133">Transmembrane helix</keyword>
<dbReference type="OrthoDB" id="79075at2759"/>
<dbReference type="EMBL" id="KI913973">
    <property type="protein sequence ID" value="ETV97284.1"/>
    <property type="molecule type" value="Genomic_DNA"/>
</dbReference>
<gene>
    <name evidence="2" type="ORF">H310_09638</name>
</gene>
<evidence type="ECO:0000313" key="2">
    <source>
        <dbReference type="EMBL" id="ETV97284.1"/>
    </source>
</evidence>
<name>A0A024TTD7_9STRA</name>
<organism evidence="2">
    <name type="scientific">Aphanomyces invadans</name>
    <dbReference type="NCBI Taxonomy" id="157072"/>
    <lineage>
        <taxon>Eukaryota</taxon>
        <taxon>Sar</taxon>
        <taxon>Stramenopiles</taxon>
        <taxon>Oomycota</taxon>
        <taxon>Saprolegniomycetes</taxon>
        <taxon>Saprolegniales</taxon>
        <taxon>Verrucalvaceae</taxon>
        <taxon>Aphanomyces</taxon>
    </lineage>
</organism>
<evidence type="ECO:0008006" key="3">
    <source>
        <dbReference type="Google" id="ProtNLM"/>
    </source>
</evidence>